<comment type="caution">
    <text evidence="2">The sequence shown here is derived from an EMBL/GenBank/DDBJ whole genome shotgun (WGS) entry which is preliminary data.</text>
</comment>
<dbReference type="EMBL" id="ML993873">
    <property type="protein sequence ID" value="KAF2204581.1"/>
    <property type="molecule type" value="Genomic_DNA"/>
</dbReference>
<organism evidence="2 3">
    <name type="scientific">Delitschia confertaspora ATCC 74209</name>
    <dbReference type="NCBI Taxonomy" id="1513339"/>
    <lineage>
        <taxon>Eukaryota</taxon>
        <taxon>Fungi</taxon>
        <taxon>Dikarya</taxon>
        <taxon>Ascomycota</taxon>
        <taxon>Pezizomycotina</taxon>
        <taxon>Dothideomycetes</taxon>
        <taxon>Pleosporomycetidae</taxon>
        <taxon>Pleosporales</taxon>
        <taxon>Delitschiaceae</taxon>
        <taxon>Delitschia</taxon>
    </lineage>
</organism>
<protein>
    <submittedName>
        <fullName evidence="2">Uncharacterized protein</fullName>
    </submittedName>
</protein>
<evidence type="ECO:0000313" key="3">
    <source>
        <dbReference type="Proteomes" id="UP000799536"/>
    </source>
</evidence>
<feature type="compositionally biased region" description="Basic and acidic residues" evidence="1">
    <location>
        <begin position="50"/>
        <end position="67"/>
    </location>
</feature>
<gene>
    <name evidence="2" type="ORF">GQ43DRAFT_147234</name>
</gene>
<name>A0A9P4JUG4_9PLEO</name>
<evidence type="ECO:0000256" key="1">
    <source>
        <dbReference type="SAM" id="MobiDB-lite"/>
    </source>
</evidence>
<proteinExistence type="predicted"/>
<dbReference type="Proteomes" id="UP000799536">
    <property type="component" value="Unassembled WGS sequence"/>
</dbReference>
<sequence length="100" mass="11272">MAISFPLNITTALIKQLVEPICLDPALLPGARRERREKSIPPQELKGKRKQDTKTDIRERTHSDRNNAVETISRYKQNMKPNGSCCPSAAHVSPCLQYSL</sequence>
<reference evidence="2" key="1">
    <citation type="journal article" date="2020" name="Stud. Mycol.">
        <title>101 Dothideomycetes genomes: a test case for predicting lifestyles and emergence of pathogens.</title>
        <authorList>
            <person name="Haridas S."/>
            <person name="Albert R."/>
            <person name="Binder M."/>
            <person name="Bloem J."/>
            <person name="Labutti K."/>
            <person name="Salamov A."/>
            <person name="Andreopoulos B."/>
            <person name="Baker S."/>
            <person name="Barry K."/>
            <person name="Bills G."/>
            <person name="Bluhm B."/>
            <person name="Cannon C."/>
            <person name="Castanera R."/>
            <person name="Culley D."/>
            <person name="Daum C."/>
            <person name="Ezra D."/>
            <person name="Gonzalez J."/>
            <person name="Henrissat B."/>
            <person name="Kuo A."/>
            <person name="Liang C."/>
            <person name="Lipzen A."/>
            <person name="Lutzoni F."/>
            <person name="Magnuson J."/>
            <person name="Mondo S."/>
            <person name="Nolan M."/>
            <person name="Ohm R."/>
            <person name="Pangilinan J."/>
            <person name="Park H.-J."/>
            <person name="Ramirez L."/>
            <person name="Alfaro M."/>
            <person name="Sun H."/>
            <person name="Tritt A."/>
            <person name="Yoshinaga Y."/>
            <person name="Zwiers L.-H."/>
            <person name="Turgeon B."/>
            <person name="Goodwin S."/>
            <person name="Spatafora J."/>
            <person name="Crous P."/>
            <person name="Grigoriev I."/>
        </authorList>
    </citation>
    <scope>NUCLEOTIDE SEQUENCE</scope>
    <source>
        <strain evidence="2">ATCC 74209</strain>
    </source>
</reference>
<evidence type="ECO:0000313" key="2">
    <source>
        <dbReference type="EMBL" id="KAF2204581.1"/>
    </source>
</evidence>
<feature type="region of interest" description="Disordered" evidence="1">
    <location>
        <begin position="32"/>
        <end position="68"/>
    </location>
</feature>
<dbReference type="AlphaFoldDB" id="A0A9P4JUG4"/>
<keyword evidence="3" id="KW-1185">Reference proteome</keyword>
<accession>A0A9P4JUG4</accession>